<gene>
    <name evidence="3" type="ORF">Voc01_051140</name>
</gene>
<proteinExistence type="predicted"/>
<evidence type="ECO:0000256" key="2">
    <source>
        <dbReference type="SAM" id="SignalP"/>
    </source>
</evidence>
<feature type="region of interest" description="Disordered" evidence="1">
    <location>
        <begin position="210"/>
        <end position="229"/>
    </location>
</feature>
<dbReference type="AlphaFoldDB" id="A0A8J4EFL0"/>
<keyword evidence="4" id="KW-1185">Reference proteome</keyword>
<evidence type="ECO:0000313" key="4">
    <source>
        <dbReference type="Proteomes" id="UP000635606"/>
    </source>
</evidence>
<accession>A0A8J4EFL0</accession>
<keyword evidence="2" id="KW-0732">Signal</keyword>
<dbReference type="Proteomes" id="UP000635606">
    <property type="component" value="Unassembled WGS sequence"/>
</dbReference>
<dbReference type="Gene3D" id="2.60.120.200">
    <property type="match status" value="1"/>
</dbReference>
<dbReference type="SUPFAM" id="SSF49899">
    <property type="entry name" value="Concanavalin A-like lectins/glucanases"/>
    <property type="match status" value="1"/>
</dbReference>
<evidence type="ECO:0000313" key="3">
    <source>
        <dbReference type="EMBL" id="GIJ70197.1"/>
    </source>
</evidence>
<comment type="caution">
    <text evidence="3">The sequence shown here is derived from an EMBL/GenBank/DDBJ whole genome shotgun (WGS) entry which is preliminary data.</text>
</comment>
<dbReference type="RefSeq" id="WP_203930102.1">
    <property type="nucleotide sequence ID" value="NZ_BOPH01000073.1"/>
</dbReference>
<feature type="chain" id="PRO_5035304722" evidence="2">
    <location>
        <begin position="27"/>
        <end position="266"/>
    </location>
</feature>
<organism evidence="3 4">
    <name type="scientific">Virgisporangium ochraceum</name>
    <dbReference type="NCBI Taxonomy" id="65505"/>
    <lineage>
        <taxon>Bacteria</taxon>
        <taxon>Bacillati</taxon>
        <taxon>Actinomycetota</taxon>
        <taxon>Actinomycetes</taxon>
        <taxon>Micromonosporales</taxon>
        <taxon>Micromonosporaceae</taxon>
        <taxon>Virgisporangium</taxon>
    </lineage>
</organism>
<dbReference type="InterPro" id="IPR013320">
    <property type="entry name" value="ConA-like_dom_sf"/>
</dbReference>
<sequence>MRRLPAIVAALGFVLMPLAAPFPAAAAPTVPSAPEEALPWSTLTTPGRGVQLLYRGGLSASGTVADSSGHDLDGTIETGGGGSVTSVAGRFLRFPGGSCPVAPCPQAIVRPSRGDTLVPGDGIFSFGADVRLTEPPSTVAGMNVFQFGAAGTGLQQWKLQVDSGRPSCRWSDGTAVVLLPADLALVPGTWYRVRCTRLSASVFETRVVHPTTGRPVAPPARQTTTMGPIVPTGAPVIAGKRVNAAQSDVDTDQFHGDLDNVYFWRA</sequence>
<reference evidence="3" key="1">
    <citation type="submission" date="2021-01" db="EMBL/GenBank/DDBJ databases">
        <title>Whole genome shotgun sequence of Virgisporangium ochraceum NBRC 16418.</title>
        <authorList>
            <person name="Komaki H."/>
            <person name="Tamura T."/>
        </authorList>
    </citation>
    <scope>NUCLEOTIDE SEQUENCE</scope>
    <source>
        <strain evidence="3">NBRC 16418</strain>
    </source>
</reference>
<dbReference type="EMBL" id="BOPH01000073">
    <property type="protein sequence ID" value="GIJ70197.1"/>
    <property type="molecule type" value="Genomic_DNA"/>
</dbReference>
<feature type="signal peptide" evidence="2">
    <location>
        <begin position="1"/>
        <end position="26"/>
    </location>
</feature>
<name>A0A8J4EFL0_9ACTN</name>
<evidence type="ECO:0000256" key="1">
    <source>
        <dbReference type="SAM" id="MobiDB-lite"/>
    </source>
</evidence>
<protein>
    <submittedName>
        <fullName evidence="3">Uncharacterized protein</fullName>
    </submittedName>
</protein>